<dbReference type="CDD" id="cd01992">
    <property type="entry name" value="TilS_N"/>
    <property type="match status" value="1"/>
</dbReference>
<keyword evidence="4 8" id="KW-0819">tRNA processing</keyword>
<comment type="similarity">
    <text evidence="8">Belongs to the tRNA(Ile)-lysidine synthase family.</text>
</comment>
<dbReference type="GO" id="GO:0032267">
    <property type="term" value="F:tRNA(Ile)-lysidine synthase activity"/>
    <property type="evidence" value="ECO:0007669"/>
    <property type="project" value="UniProtKB-EC"/>
</dbReference>
<evidence type="ECO:0000256" key="5">
    <source>
        <dbReference type="ARBA" id="ARBA00022741"/>
    </source>
</evidence>
<dbReference type="InterPro" id="IPR012094">
    <property type="entry name" value="tRNA_Ile_lys_synt"/>
</dbReference>
<keyword evidence="5 8" id="KW-0547">Nucleotide-binding</keyword>
<dbReference type="SUPFAM" id="SSF56037">
    <property type="entry name" value="PheT/TilS domain"/>
    <property type="match status" value="1"/>
</dbReference>
<keyword evidence="3 8" id="KW-0436">Ligase</keyword>
<protein>
    <recommendedName>
        <fullName evidence="8">tRNA(Ile)-lysidine synthase</fullName>
        <ecNumber evidence="8">6.3.4.19</ecNumber>
    </recommendedName>
    <alternativeName>
        <fullName evidence="8">tRNA(Ile)-2-lysyl-cytidine synthase</fullName>
    </alternativeName>
    <alternativeName>
        <fullName evidence="8">tRNA(Ile)-lysidine synthetase</fullName>
    </alternativeName>
</protein>
<comment type="domain">
    <text evidence="8">The N-terminal region contains the highly conserved SGGXDS motif, predicted to be a P-loop motif involved in ATP binding.</text>
</comment>
<keyword evidence="11" id="KW-1185">Reference proteome</keyword>
<comment type="caution">
    <text evidence="10">The sequence shown here is derived from an EMBL/GenBank/DDBJ whole genome shotgun (WGS) entry which is preliminary data.</text>
</comment>
<evidence type="ECO:0000313" key="10">
    <source>
        <dbReference type="EMBL" id="MDI3321933.1"/>
    </source>
</evidence>
<accession>A0ABT6RH84</accession>
<organism evidence="10 11">
    <name type="scientific">Pinibacter soli</name>
    <dbReference type="NCBI Taxonomy" id="3044211"/>
    <lineage>
        <taxon>Bacteria</taxon>
        <taxon>Pseudomonadati</taxon>
        <taxon>Bacteroidota</taxon>
        <taxon>Chitinophagia</taxon>
        <taxon>Chitinophagales</taxon>
        <taxon>Chitinophagaceae</taxon>
        <taxon>Pinibacter</taxon>
    </lineage>
</organism>
<evidence type="ECO:0000256" key="2">
    <source>
        <dbReference type="ARBA" id="ARBA00022490"/>
    </source>
</evidence>
<dbReference type="PANTHER" id="PTHR43033:SF1">
    <property type="entry name" value="TRNA(ILE)-LYSIDINE SYNTHASE-RELATED"/>
    <property type="match status" value="1"/>
</dbReference>
<sequence length="449" mass="52037">MKRLKELFKDFIEQEKLFSAKDRLLVAVSGGVDSVVVCELLHRIGFSFAIAHCNFQLRGEESERDEQFVRSLAEKYQAQLYIKRFDTKKEVDENKISIQVAARKLRYNWFKDILESEEWTQAAGAKNYLVTAHHRDDNVETVLMNFFKGTGIAGLHGILPKKEHVVRPLLFAGKEELKLFAKTENLDWVEDSSNSSDKYSRNYFRHQVIPLVEKIYSEAAQNLADNIERFRDIEVLYSSAMAKQKKRLLVQDGKQWQIPVLKLAQTPAGRTILFEILQPFNFSAAQTPEVWNLLQSESGKYIDSSTHRVLKNRNWLVISPLATEQAQIIVIEANDEAITFAEGKLIFKKTANREIDASTDIAKLDASQITFPLLLRKWKQGDYFYPLGMQKKKKISRFLIDQKVSLTNKDKVWVLEMNKKILWVVGMRIDDRFKIGDKTKEVLEISFHR</sequence>
<dbReference type="RefSeq" id="WP_282336038.1">
    <property type="nucleotide sequence ID" value="NZ_JASBRG010000007.1"/>
</dbReference>
<dbReference type="HAMAP" id="MF_01161">
    <property type="entry name" value="tRNA_Ile_lys_synt"/>
    <property type="match status" value="1"/>
</dbReference>
<feature type="binding site" evidence="8">
    <location>
        <begin position="29"/>
        <end position="34"/>
    </location>
    <ligand>
        <name>ATP</name>
        <dbReference type="ChEBI" id="CHEBI:30616"/>
    </ligand>
</feature>
<dbReference type="EMBL" id="JASBRG010000007">
    <property type="protein sequence ID" value="MDI3321933.1"/>
    <property type="molecule type" value="Genomic_DNA"/>
</dbReference>
<gene>
    <name evidence="8 10" type="primary">tilS</name>
    <name evidence="10" type="ORF">QJ048_19230</name>
</gene>
<comment type="function">
    <text evidence="8">Ligates lysine onto the cytidine present at position 34 of the AUA codon-specific tRNA(Ile) that contains the anticodon CAU, in an ATP-dependent manner. Cytidine is converted to lysidine, thus changing the amino acid specificity of the tRNA from methionine to isoleucine.</text>
</comment>
<reference evidence="10 11" key="1">
    <citation type="submission" date="2023-05" db="EMBL/GenBank/DDBJ databases">
        <title>Genome sequence of Pinibacter sp. MAH-24.</title>
        <authorList>
            <person name="Huq M.A."/>
        </authorList>
    </citation>
    <scope>NUCLEOTIDE SEQUENCE [LARGE SCALE GENOMIC DNA]</scope>
    <source>
        <strain evidence="10 11">MAH-24</strain>
    </source>
</reference>
<keyword evidence="6 8" id="KW-0067">ATP-binding</keyword>
<dbReference type="Gene3D" id="3.40.50.620">
    <property type="entry name" value="HUPs"/>
    <property type="match status" value="1"/>
</dbReference>
<dbReference type="EC" id="6.3.4.19" evidence="8"/>
<evidence type="ECO:0000256" key="8">
    <source>
        <dbReference type="HAMAP-Rule" id="MF_01161"/>
    </source>
</evidence>
<feature type="domain" description="Lysidine-tRNA(Ile) synthetase C-terminal" evidence="9">
    <location>
        <begin position="373"/>
        <end position="445"/>
    </location>
</feature>
<evidence type="ECO:0000256" key="6">
    <source>
        <dbReference type="ARBA" id="ARBA00022840"/>
    </source>
</evidence>
<dbReference type="PANTHER" id="PTHR43033">
    <property type="entry name" value="TRNA(ILE)-LYSIDINE SYNTHASE-RELATED"/>
    <property type="match status" value="1"/>
</dbReference>
<dbReference type="NCBIfam" id="TIGR02433">
    <property type="entry name" value="lysidine_TilS_C"/>
    <property type="match status" value="1"/>
</dbReference>
<dbReference type="SUPFAM" id="SSF52402">
    <property type="entry name" value="Adenine nucleotide alpha hydrolases-like"/>
    <property type="match status" value="1"/>
</dbReference>
<dbReference type="Pfam" id="PF01171">
    <property type="entry name" value="ATP_bind_3"/>
    <property type="match status" value="1"/>
</dbReference>
<name>A0ABT6RH84_9BACT</name>
<evidence type="ECO:0000256" key="1">
    <source>
        <dbReference type="ARBA" id="ARBA00004496"/>
    </source>
</evidence>
<evidence type="ECO:0000256" key="7">
    <source>
        <dbReference type="ARBA" id="ARBA00048539"/>
    </source>
</evidence>
<evidence type="ECO:0000259" key="9">
    <source>
        <dbReference type="SMART" id="SM00977"/>
    </source>
</evidence>
<dbReference type="InterPro" id="IPR011063">
    <property type="entry name" value="TilS/TtcA_N"/>
</dbReference>
<keyword evidence="2 8" id="KW-0963">Cytoplasm</keyword>
<dbReference type="InterPro" id="IPR014729">
    <property type="entry name" value="Rossmann-like_a/b/a_fold"/>
</dbReference>
<comment type="subcellular location">
    <subcellularLocation>
        <location evidence="1 8">Cytoplasm</location>
    </subcellularLocation>
</comment>
<dbReference type="InterPro" id="IPR012796">
    <property type="entry name" value="Lysidine-tRNA-synth_C"/>
</dbReference>
<dbReference type="InterPro" id="IPR012795">
    <property type="entry name" value="tRNA_Ile_lys_synt_N"/>
</dbReference>
<dbReference type="SMART" id="SM00977">
    <property type="entry name" value="TilS_C"/>
    <property type="match status" value="1"/>
</dbReference>
<dbReference type="Pfam" id="PF11734">
    <property type="entry name" value="TilS_C"/>
    <property type="match status" value="1"/>
</dbReference>
<evidence type="ECO:0000256" key="3">
    <source>
        <dbReference type="ARBA" id="ARBA00022598"/>
    </source>
</evidence>
<evidence type="ECO:0000313" key="11">
    <source>
        <dbReference type="Proteomes" id="UP001226434"/>
    </source>
</evidence>
<dbReference type="NCBIfam" id="TIGR02432">
    <property type="entry name" value="lysidine_TilS_N"/>
    <property type="match status" value="1"/>
</dbReference>
<evidence type="ECO:0000256" key="4">
    <source>
        <dbReference type="ARBA" id="ARBA00022694"/>
    </source>
</evidence>
<proteinExistence type="inferred from homology"/>
<comment type="catalytic activity">
    <reaction evidence="7 8">
        <text>cytidine(34) in tRNA(Ile2) + L-lysine + ATP = lysidine(34) in tRNA(Ile2) + AMP + diphosphate + H(+)</text>
        <dbReference type="Rhea" id="RHEA:43744"/>
        <dbReference type="Rhea" id="RHEA-COMP:10625"/>
        <dbReference type="Rhea" id="RHEA-COMP:10670"/>
        <dbReference type="ChEBI" id="CHEBI:15378"/>
        <dbReference type="ChEBI" id="CHEBI:30616"/>
        <dbReference type="ChEBI" id="CHEBI:32551"/>
        <dbReference type="ChEBI" id="CHEBI:33019"/>
        <dbReference type="ChEBI" id="CHEBI:82748"/>
        <dbReference type="ChEBI" id="CHEBI:83665"/>
        <dbReference type="ChEBI" id="CHEBI:456215"/>
        <dbReference type="EC" id="6.3.4.19"/>
    </reaction>
</comment>
<dbReference type="Proteomes" id="UP001226434">
    <property type="component" value="Unassembled WGS sequence"/>
</dbReference>